<dbReference type="Proteomes" id="UP001215598">
    <property type="component" value="Unassembled WGS sequence"/>
</dbReference>
<reference evidence="1" key="1">
    <citation type="submission" date="2023-03" db="EMBL/GenBank/DDBJ databases">
        <title>Massive genome expansion in bonnet fungi (Mycena s.s.) driven by repeated elements and novel gene families across ecological guilds.</title>
        <authorList>
            <consortium name="Lawrence Berkeley National Laboratory"/>
            <person name="Harder C.B."/>
            <person name="Miyauchi S."/>
            <person name="Viragh M."/>
            <person name="Kuo A."/>
            <person name="Thoen E."/>
            <person name="Andreopoulos B."/>
            <person name="Lu D."/>
            <person name="Skrede I."/>
            <person name="Drula E."/>
            <person name="Henrissat B."/>
            <person name="Morin E."/>
            <person name="Kohler A."/>
            <person name="Barry K."/>
            <person name="LaButti K."/>
            <person name="Morin E."/>
            <person name="Salamov A."/>
            <person name="Lipzen A."/>
            <person name="Mereny Z."/>
            <person name="Hegedus B."/>
            <person name="Baldrian P."/>
            <person name="Stursova M."/>
            <person name="Weitz H."/>
            <person name="Taylor A."/>
            <person name="Grigoriev I.V."/>
            <person name="Nagy L.G."/>
            <person name="Martin F."/>
            <person name="Kauserud H."/>
        </authorList>
    </citation>
    <scope>NUCLEOTIDE SEQUENCE</scope>
    <source>
        <strain evidence="1">CBHHK182m</strain>
    </source>
</reference>
<dbReference type="AlphaFoldDB" id="A0AAD7H6U5"/>
<accession>A0AAD7H6U5</accession>
<protein>
    <submittedName>
        <fullName evidence="1">Uncharacterized protein</fullName>
    </submittedName>
</protein>
<evidence type="ECO:0000313" key="2">
    <source>
        <dbReference type="Proteomes" id="UP001215598"/>
    </source>
</evidence>
<organism evidence="1 2">
    <name type="scientific">Mycena metata</name>
    <dbReference type="NCBI Taxonomy" id="1033252"/>
    <lineage>
        <taxon>Eukaryota</taxon>
        <taxon>Fungi</taxon>
        <taxon>Dikarya</taxon>
        <taxon>Basidiomycota</taxon>
        <taxon>Agaricomycotina</taxon>
        <taxon>Agaricomycetes</taxon>
        <taxon>Agaricomycetidae</taxon>
        <taxon>Agaricales</taxon>
        <taxon>Marasmiineae</taxon>
        <taxon>Mycenaceae</taxon>
        <taxon>Mycena</taxon>
    </lineage>
</organism>
<gene>
    <name evidence="1" type="ORF">B0H16DRAFT_1743369</name>
</gene>
<sequence length="502" mass="56359">MEKPTHDRHPLPTAVSHSARTRPWSTRYSKRLFGVAFSLSVLLWEMNRYWGPILFPPAWPVPSDVSIEHCARWPVIGPFPGPWNDFPQSAWVEYDLPLSDNASLFLLSRSIAGNSEFSHGDVIYQPVDGLPDSTVRVGIIAHYWNNKYVWLTKSCLLKRANGEIGVGIFSRWKKGPWRRHPHEEIRFQVYVRFPRAYGPPLTVNELRVDLKEYTQSFSIMADINFNHLWIENSKAISAGRVSYSPPQALLARNVTLHSFGRIEMPSLVAEYAEIGTSAGDIQGAYNASRSLSLFNSMGPLHADINLINDEVNVTPTLHLRTDDGGTQANINLVATNLPRSDASYEITAQTRKGQLDVHIASAPVDSRITFGGWNIDGTVYLKFPPGYEGCYYTWSHCENFPPRNYSQTEEIVVTACTSGRMGKLEEVCRQFLGSSLGGARSSRTMTVYFLKMKYANLLFDNGSEQSASAGPVFDRGAPLVLPRLWRVIDRVVRRAGEFGDAQ</sequence>
<keyword evidence="2" id="KW-1185">Reference proteome</keyword>
<comment type="caution">
    <text evidence="1">The sequence shown here is derived from an EMBL/GenBank/DDBJ whole genome shotgun (WGS) entry which is preliminary data.</text>
</comment>
<name>A0AAD7H6U5_9AGAR</name>
<proteinExistence type="predicted"/>
<dbReference type="EMBL" id="JARKIB010000344">
    <property type="protein sequence ID" value="KAJ7713389.1"/>
    <property type="molecule type" value="Genomic_DNA"/>
</dbReference>
<evidence type="ECO:0000313" key="1">
    <source>
        <dbReference type="EMBL" id="KAJ7713389.1"/>
    </source>
</evidence>